<dbReference type="Pfam" id="PF00059">
    <property type="entry name" value="Lectin_C"/>
    <property type="match status" value="1"/>
</dbReference>
<reference evidence="5" key="2">
    <citation type="submission" date="2025-08" db="UniProtKB">
        <authorList>
            <consortium name="Ensembl"/>
        </authorList>
    </citation>
    <scope>IDENTIFICATION</scope>
    <source>
        <strain evidence="5">Thoroughbred</strain>
    </source>
</reference>
<dbReference type="InterPro" id="IPR001304">
    <property type="entry name" value="C-type_lectin-like"/>
</dbReference>
<dbReference type="PANTHER" id="PTHR47218">
    <property type="entry name" value="C-TYPE LECTIN DOMAIN FAMILY 7 MEMBER A"/>
    <property type="match status" value="1"/>
</dbReference>
<dbReference type="PaxDb" id="9796-ENSECAP00000046319"/>
<dbReference type="InterPro" id="IPR016186">
    <property type="entry name" value="C-type_lectin-like/link_sf"/>
</dbReference>
<reference evidence="5" key="3">
    <citation type="submission" date="2025-09" db="UniProtKB">
        <authorList>
            <consortium name="Ensembl"/>
        </authorList>
    </citation>
    <scope>IDENTIFICATION</scope>
    <source>
        <strain evidence="5">Thoroughbred</strain>
    </source>
</reference>
<keyword evidence="3" id="KW-1133">Transmembrane helix</keyword>
<organism evidence="5 6">
    <name type="scientific">Equus caballus</name>
    <name type="common">Horse</name>
    <dbReference type="NCBI Taxonomy" id="9796"/>
    <lineage>
        <taxon>Eukaryota</taxon>
        <taxon>Metazoa</taxon>
        <taxon>Chordata</taxon>
        <taxon>Craniata</taxon>
        <taxon>Vertebrata</taxon>
        <taxon>Euteleostomi</taxon>
        <taxon>Mammalia</taxon>
        <taxon>Eutheria</taxon>
        <taxon>Laurasiatheria</taxon>
        <taxon>Perissodactyla</taxon>
        <taxon>Equidae</taxon>
        <taxon>Equus</taxon>
    </lineage>
</organism>
<comment type="subcellular location">
    <subcellularLocation>
        <location evidence="1">Membrane</location>
        <topology evidence="1">Single-pass membrane protein</topology>
    </subcellularLocation>
</comment>
<dbReference type="Gene3D" id="3.10.100.10">
    <property type="entry name" value="Mannose-Binding Protein A, subunit A"/>
    <property type="match status" value="1"/>
</dbReference>
<dbReference type="SMART" id="SM00034">
    <property type="entry name" value="CLECT"/>
    <property type="match status" value="1"/>
</dbReference>
<dbReference type="InParanoid" id="A0A3Q2LU03"/>
<dbReference type="PROSITE" id="PS50041">
    <property type="entry name" value="C_TYPE_LECTIN_2"/>
    <property type="match status" value="1"/>
</dbReference>
<dbReference type="PANTHER" id="PTHR47218:SF2">
    <property type="entry name" value="C-TYPE LECTIN DOMAIN-CONTAINING PROTEIN"/>
    <property type="match status" value="1"/>
</dbReference>
<accession>A0A3Q2LU03</accession>
<dbReference type="GO" id="GO:0071226">
    <property type="term" value="P:cellular response to molecule of fungal origin"/>
    <property type="evidence" value="ECO:0007669"/>
    <property type="project" value="InterPro"/>
</dbReference>
<evidence type="ECO:0000256" key="3">
    <source>
        <dbReference type="SAM" id="Phobius"/>
    </source>
</evidence>
<keyword evidence="2" id="KW-0430">Lectin</keyword>
<dbReference type="AlphaFoldDB" id="A0A3Q2LU03"/>
<keyword evidence="6" id="KW-1185">Reference proteome</keyword>
<reference evidence="5 6" key="1">
    <citation type="journal article" date="2009" name="Science">
        <title>Genome sequence, comparative analysis, and population genetics of the domestic horse.</title>
        <authorList>
            <consortium name="Broad Institute Genome Sequencing Platform"/>
            <consortium name="Broad Institute Whole Genome Assembly Team"/>
            <person name="Wade C.M."/>
            <person name="Giulotto E."/>
            <person name="Sigurdsson S."/>
            <person name="Zoli M."/>
            <person name="Gnerre S."/>
            <person name="Imsland F."/>
            <person name="Lear T.L."/>
            <person name="Adelson D.L."/>
            <person name="Bailey E."/>
            <person name="Bellone R.R."/>
            <person name="Bloecker H."/>
            <person name="Distl O."/>
            <person name="Edgar R.C."/>
            <person name="Garber M."/>
            <person name="Leeb T."/>
            <person name="Mauceli E."/>
            <person name="MacLeod J.N."/>
            <person name="Penedo M.C.T."/>
            <person name="Raison J.M."/>
            <person name="Sharpe T."/>
            <person name="Vogel J."/>
            <person name="Andersson L."/>
            <person name="Antczak D.F."/>
            <person name="Biagi T."/>
            <person name="Binns M.M."/>
            <person name="Chowdhary B.P."/>
            <person name="Coleman S.J."/>
            <person name="Della Valle G."/>
            <person name="Fryc S."/>
            <person name="Guerin G."/>
            <person name="Hasegawa T."/>
            <person name="Hill E.W."/>
            <person name="Jurka J."/>
            <person name="Kiialainen A."/>
            <person name="Lindgren G."/>
            <person name="Liu J."/>
            <person name="Magnani E."/>
            <person name="Mickelson J.R."/>
            <person name="Murray J."/>
            <person name="Nergadze S.G."/>
            <person name="Onofrio R."/>
            <person name="Pedroni S."/>
            <person name="Piras M.F."/>
            <person name="Raudsepp T."/>
            <person name="Rocchi M."/>
            <person name="Roeed K.H."/>
            <person name="Ryder O.A."/>
            <person name="Searle S."/>
            <person name="Skow L."/>
            <person name="Swinburne J.E."/>
            <person name="Syvaenen A.C."/>
            <person name="Tozaki T."/>
            <person name="Valberg S.J."/>
            <person name="Vaudin M."/>
            <person name="White J.R."/>
            <person name="Zody M.C."/>
            <person name="Lander E.S."/>
            <person name="Lindblad-Toh K."/>
        </authorList>
    </citation>
    <scope>NUCLEOTIDE SEQUENCE [LARGE SCALE GENOMIC DNA]</scope>
    <source>
        <strain evidence="5 6">Thoroughbred</strain>
    </source>
</reference>
<proteinExistence type="predicted"/>
<dbReference type="SUPFAM" id="SSF56436">
    <property type="entry name" value="C-type lectin-like"/>
    <property type="match status" value="1"/>
</dbReference>
<dbReference type="RefSeq" id="XP_070125975.1">
    <property type="nucleotide sequence ID" value="XM_070269874.1"/>
</dbReference>
<dbReference type="GeneTree" id="ENSGT00940000161796"/>
<dbReference type="InterPro" id="IPR016187">
    <property type="entry name" value="CTDL_fold"/>
</dbReference>
<dbReference type="CDD" id="cd03593">
    <property type="entry name" value="CLECT_NK_receptors_like"/>
    <property type="match status" value="1"/>
</dbReference>
<dbReference type="GO" id="GO:0001872">
    <property type="term" value="F:(1-&gt;3)-beta-D-glucan binding"/>
    <property type="evidence" value="ECO:0007669"/>
    <property type="project" value="InterPro"/>
</dbReference>
<keyword evidence="3" id="KW-0472">Membrane</keyword>
<feature type="domain" description="C-type lectin" evidence="4">
    <location>
        <begin position="110"/>
        <end position="225"/>
    </location>
</feature>
<evidence type="ECO:0000256" key="1">
    <source>
        <dbReference type="ARBA" id="ARBA00004167"/>
    </source>
</evidence>
<evidence type="ECO:0000313" key="6">
    <source>
        <dbReference type="Proteomes" id="UP000002281"/>
    </source>
</evidence>
<sequence>MNEVRVIYSDLRLQHSSQPQRRQRPETSEKKGSLCFRHQDCPTPASSWKLIAVILCLICLMLLLSVGILAIKLNQKSFQAERCLRNLSSSKEADKTVWKYPTCSNNWHQHGENCYYFSRNMFPWKECQRYCAGLASRFLKLNIQEEMDFVIKLSKMQCDMRQEKFLISLYYNSKQLKWVWLDGTDLTLDKLQIPGHVNANNKCVHIKYGQMNAEDCQSYGYCICKKTTYSD</sequence>
<dbReference type="Ensembl" id="ENSECAT00000058055.3">
    <property type="protein sequence ID" value="ENSECAP00000046319.1"/>
    <property type="gene ID" value="ENSECAG00000038935.3"/>
</dbReference>
<evidence type="ECO:0000313" key="5">
    <source>
        <dbReference type="Ensembl" id="ENSECAP00000046319.1"/>
    </source>
</evidence>
<keyword evidence="3" id="KW-0812">Transmembrane</keyword>
<protein>
    <recommendedName>
        <fullName evidence="4">C-type lectin domain-containing protein</fullName>
    </recommendedName>
</protein>
<dbReference type="GeneID" id="138924652"/>
<dbReference type="InterPro" id="IPR033992">
    <property type="entry name" value="NKR-like_CTLD"/>
</dbReference>
<dbReference type="Proteomes" id="UP000002281">
    <property type="component" value="Chromosome 6"/>
</dbReference>
<dbReference type="Bgee" id="ENSECAG00000038935">
    <property type="expression patterns" value="Expressed in bone marrow and 2 other cell types or tissues"/>
</dbReference>
<dbReference type="OMA" id="DMSQQFQ"/>
<feature type="transmembrane region" description="Helical" evidence="3">
    <location>
        <begin position="50"/>
        <end position="71"/>
    </location>
</feature>
<dbReference type="InterPro" id="IPR042808">
    <property type="entry name" value="CLEC7A"/>
</dbReference>
<evidence type="ECO:0000256" key="2">
    <source>
        <dbReference type="ARBA" id="ARBA00022734"/>
    </source>
</evidence>
<name>A0A3Q2LU03_HORSE</name>
<evidence type="ECO:0000259" key="4">
    <source>
        <dbReference type="PROSITE" id="PS50041"/>
    </source>
</evidence>
<dbReference type="SMR" id="A0A3Q2LU03"/>
<dbReference type="GO" id="GO:0016020">
    <property type="term" value="C:membrane"/>
    <property type="evidence" value="ECO:0007669"/>
    <property type="project" value="UniProtKB-SubCell"/>
</dbReference>